<dbReference type="GO" id="GO:0016887">
    <property type="term" value="F:ATP hydrolysis activity"/>
    <property type="evidence" value="ECO:0007669"/>
    <property type="project" value="TreeGrafter"/>
</dbReference>
<evidence type="ECO:0000256" key="3">
    <source>
        <dbReference type="ARBA" id="ARBA00022741"/>
    </source>
</evidence>
<evidence type="ECO:0000313" key="17">
    <source>
        <dbReference type="EMBL" id="EJW04008.1"/>
    </source>
</evidence>
<evidence type="ECO:0000259" key="16">
    <source>
        <dbReference type="PROSITE" id="PS51413"/>
    </source>
</evidence>
<evidence type="ECO:0000256" key="5">
    <source>
        <dbReference type="ARBA" id="ARBA00022801"/>
    </source>
</evidence>
<evidence type="ECO:0000256" key="6">
    <source>
        <dbReference type="ARBA" id="ARBA00022806"/>
    </source>
</evidence>
<evidence type="ECO:0000256" key="7">
    <source>
        <dbReference type="ARBA" id="ARBA00022840"/>
    </source>
</evidence>
<dbReference type="PANTHER" id="PTHR45685">
    <property type="entry name" value="HELICASE SRCAP-RELATED"/>
    <property type="match status" value="1"/>
</dbReference>
<dbReference type="PROSITE" id="PS51413">
    <property type="entry name" value="DBINO"/>
    <property type="match status" value="1"/>
</dbReference>
<dbReference type="GO" id="GO:0031011">
    <property type="term" value="C:Ino80 complex"/>
    <property type="evidence" value="ECO:0007669"/>
    <property type="project" value="UniProtKB-UniRule"/>
</dbReference>
<dbReference type="PANTHER" id="PTHR45685:SF2">
    <property type="entry name" value="CHROMATIN-REMODELING ATPASE INO80"/>
    <property type="match status" value="1"/>
</dbReference>
<evidence type="ECO:0000256" key="12">
    <source>
        <dbReference type="ARBA" id="ARBA00023242"/>
    </source>
</evidence>
<dbReference type="FunFam" id="3.40.50.10810:FF:000005">
    <property type="entry name" value="Photoperiod-independent early flowering 1"/>
    <property type="match status" value="1"/>
</dbReference>
<keyword evidence="10" id="KW-0010">Activator</keyword>
<evidence type="ECO:0000256" key="9">
    <source>
        <dbReference type="ARBA" id="ARBA00023125"/>
    </source>
</evidence>
<feature type="region of interest" description="Disordered" evidence="14">
    <location>
        <begin position="495"/>
        <end position="543"/>
    </location>
</feature>
<feature type="region of interest" description="Disordered" evidence="14">
    <location>
        <begin position="156"/>
        <end position="212"/>
    </location>
</feature>
<keyword evidence="5 13" id="KW-0378">Hydrolase</keyword>
<keyword evidence="9 13" id="KW-0238">DNA-binding</keyword>
<dbReference type="VEuPathDB" id="MicrosporidiaDB:EDEG_01702"/>
<comment type="subunit">
    <text evidence="13">Component of the INO80 chromatin-remodeling complex.</text>
</comment>
<protein>
    <recommendedName>
        <fullName evidence="13">Chromatin-remodeling ATPase INO80</fullName>
        <ecNumber evidence="13">3.6.4.-</ecNumber>
    </recommendedName>
</protein>
<dbReference type="InterPro" id="IPR038718">
    <property type="entry name" value="SNF2-like_sf"/>
</dbReference>
<evidence type="ECO:0000256" key="2">
    <source>
        <dbReference type="ARBA" id="ARBA00009220"/>
    </source>
</evidence>
<evidence type="ECO:0000256" key="14">
    <source>
        <dbReference type="SAM" id="MobiDB-lite"/>
    </source>
</evidence>
<evidence type="ECO:0000259" key="15">
    <source>
        <dbReference type="PROSITE" id="PS51192"/>
    </source>
</evidence>
<accession>J8ZWD7</accession>
<feature type="compositionally biased region" description="Basic and acidic residues" evidence="14">
    <location>
        <begin position="521"/>
        <end position="530"/>
    </location>
</feature>
<dbReference type="GO" id="GO:0003677">
    <property type="term" value="F:DNA binding"/>
    <property type="evidence" value="ECO:0007669"/>
    <property type="project" value="UniProtKB-UniRule"/>
</dbReference>
<evidence type="ECO:0000256" key="13">
    <source>
        <dbReference type="RuleBase" id="RU368001"/>
    </source>
</evidence>
<dbReference type="EC" id="3.6.4.-" evidence="13"/>
<dbReference type="GO" id="GO:0006281">
    <property type="term" value="P:DNA repair"/>
    <property type="evidence" value="ECO:0007669"/>
    <property type="project" value="UniProtKB-UniRule"/>
</dbReference>
<dbReference type="InterPro" id="IPR020838">
    <property type="entry name" value="DBINO"/>
</dbReference>
<dbReference type="PROSITE" id="PS51192">
    <property type="entry name" value="HELICASE_ATP_BIND_1"/>
    <property type="match status" value="1"/>
</dbReference>
<keyword evidence="8" id="KW-0156">Chromatin regulator</keyword>
<dbReference type="InParanoid" id="J8ZWD7"/>
<keyword evidence="6" id="KW-0347">Helicase</keyword>
<keyword evidence="11 13" id="KW-0234">DNA repair</keyword>
<dbReference type="Proteomes" id="UP000003163">
    <property type="component" value="Unassembled WGS sequence"/>
</dbReference>
<dbReference type="SMART" id="SM00487">
    <property type="entry name" value="DEXDc"/>
    <property type="match status" value="1"/>
</dbReference>
<evidence type="ECO:0000313" key="18">
    <source>
        <dbReference type="Proteomes" id="UP000003163"/>
    </source>
</evidence>
<dbReference type="Gene3D" id="3.40.50.10810">
    <property type="entry name" value="Tandem AAA-ATPase domain"/>
    <property type="match status" value="1"/>
</dbReference>
<dbReference type="InterPro" id="IPR000330">
    <property type="entry name" value="SNF2_N"/>
</dbReference>
<dbReference type="GO" id="GO:0005524">
    <property type="term" value="F:ATP binding"/>
    <property type="evidence" value="ECO:0007669"/>
    <property type="project" value="UniProtKB-UniRule"/>
</dbReference>
<comment type="function">
    <text evidence="13">ATPase component of the INO80 complex which remodels chromatin by shifting nucleosomes and is involved in DNA repair.</text>
</comment>
<comment type="catalytic activity">
    <reaction evidence="13">
        <text>ATP + H2O = ADP + phosphate + H(+)</text>
        <dbReference type="Rhea" id="RHEA:13065"/>
        <dbReference type="ChEBI" id="CHEBI:15377"/>
        <dbReference type="ChEBI" id="CHEBI:15378"/>
        <dbReference type="ChEBI" id="CHEBI:30616"/>
        <dbReference type="ChEBI" id="CHEBI:43474"/>
        <dbReference type="ChEBI" id="CHEBI:456216"/>
    </reaction>
</comment>
<dbReference type="GO" id="GO:0004386">
    <property type="term" value="F:helicase activity"/>
    <property type="evidence" value="ECO:0007669"/>
    <property type="project" value="UniProtKB-KW"/>
</dbReference>
<dbReference type="SUPFAM" id="SSF52540">
    <property type="entry name" value="P-loop containing nucleoside triphosphate hydrolases"/>
    <property type="match status" value="2"/>
</dbReference>
<dbReference type="Pfam" id="PF13892">
    <property type="entry name" value="DBINO"/>
    <property type="match status" value="1"/>
</dbReference>
<dbReference type="OrthoDB" id="5857104at2759"/>
<keyword evidence="4 13" id="KW-0227">DNA damage</keyword>
<feature type="domain" description="DBINO" evidence="16">
    <location>
        <begin position="272"/>
        <end position="390"/>
    </location>
</feature>
<comment type="domain">
    <text evidence="13">The DBINO region is involved in binding to DNA.</text>
</comment>
<gene>
    <name evidence="17" type="ORF">EDEG_01702</name>
</gene>
<feature type="domain" description="Helicase ATP-binding" evidence="15">
    <location>
        <begin position="565"/>
        <end position="727"/>
    </location>
</feature>
<organism evidence="17 18">
    <name type="scientific">Edhazardia aedis (strain USNM 41457)</name>
    <name type="common">Microsporidian parasite</name>
    <dbReference type="NCBI Taxonomy" id="1003232"/>
    <lineage>
        <taxon>Eukaryota</taxon>
        <taxon>Fungi</taxon>
        <taxon>Fungi incertae sedis</taxon>
        <taxon>Microsporidia</taxon>
        <taxon>Edhazardia</taxon>
    </lineage>
</organism>
<evidence type="ECO:0000256" key="10">
    <source>
        <dbReference type="ARBA" id="ARBA00023159"/>
    </source>
</evidence>
<keyword evidence="18" id="KW-1185">Reference proteome</keyword>
<reference evidence="17 18" key="1">
    <citation type="submission" date="2011-08" db="EMBL/GenBank/DDBJ databases">
        <authorList>
            <person name="Liu Z.J."/>
            <person name="Shi F.L."/>
            <person name="Lu J.Q."/>
            <person name="Li M."/>
            <person name="Wang Z.L."/>
        </authorList>
    </citation>
    <scope>NUCLEOTIDE SEQUENCE [LARGE SCALE GENOMIC DNA]</scope>
    <source>
        <strain evidence="17 18">USNM 41457</strain>
    </source>
</reference>
<dbReference type="STRING" id="1003232.J8ZWD7"/>
<dbReference type="Gene3D" id="3.40.50.300">
    <property type="entry name" value="P-loop containing nucleotide triphosphate hydrolases"/>
    <property type="match status" value="1"/>
</dbReference>
<comment type="caution">
    <text evidence="17">The sequence shown here is derived from an EMBL/GenBank/DDBJ whole genome shotgun (WGS) entry which is preliminary data.</text>
</comment>
<dbReference type="InterPro" id="IPR027417">
    <property type="entry name" value="P-loop_NTPase"/>
</dbReference>
<keyword evidence="7 13" id="KW-0067">ATP-binding</keyword>
<evidence type="ECO:0000256" key="8">
    <source>
        <dbReference type="ARBA" id="ARBA00022853"/>
    </source>
</evidence>
<feature type="compositionally biased region" description="Polar residues" evidence="14">
    <location>
        <begin position="503"/>
        <end position="516"/>
    </location>
</feature>
<evidence type="ECO:0000256" key="1">
    <source>
        <dbReference type="ARBA" id="ARBA00004123"/>
    </source>
</evidence>
<keyword evidence="12" id="KW-0539">Nucleus</keyword>
<dbReference type="HOGENOM" id="CLU_283702_0_0_1"/>
<keyword evidence="3" id="KW-0547">Nucleotide-binding</keyword>
<dbReference type="InterPro" id="IPR050520">
    <property type="entry name" value="INO80/SWR1_helicase"/>
</dbReference>
<comment type="similarity">
    <text evidence="2">Belongs to the SNF2/RAD54 helicase family. SWR1 subfamily.</text>
</comment>
<feature type="region of interest" description="Disordered" evidence="14">
    <location>
        <begin position="897"/>
        <end position="936"/>
    </location>
</feature>
<feature type="compositionally biased region" description="Basic and acidic residues" evidence="14">
    <location>
        <begin position="156"/>
        <end position="195"/>
    </location>
</feature>
<proteinExistence type="inferred from homology"/>
<dbReference type="InterPro" id="IPR014001">
    <property type="entry name" value="Helicase_ATP-bd"/>
</dbReference>
<dbReference type="AlphaFoldDB" id="J8ZWD7"/>
<reference evidence="18" key="2">
    <citation type="submission" date="2015-07" db="EMBL/GenBank/DDBJ databases">
        <title>Contrasting host-pathogen interactions and genome evolution in two generalist and specialist microsporidian pathogens of mosquitoes.</title>
        <authorList>
            <consortium name="The Broad Institute Genomics Platform"/>
            <consortium name="The Broad Institute Genome Sequencing Center for Infectious Disease"/>
            <person name="Cuomo C.A."/>
            <person name="Sanscrainte N.D."/>
            <person name="Goldberg J.M."/>
            <person name="Heiman D."/>
            <person name="Young S."/>
            <person name="Zeng Q."/>
            <person name="Becnel J.J."/>
            <person name="Birren B.W."/>
        </authorList>
    </citation>
    <scope>NUCLEOTIDE SEQUENCE [LARGE SCALE GENOMIC DNA]</scope>
    <source>
        <strain evidence="18">USNM 41457</strain>
    </source>
</reference>
<feature type="compositionally biased region" description="Polar residues" evidence="14">
    <location>
        <begin position="907"/>
        <end position="936"/>
    </location>
</feature>
<name>J8ZWD7_EDHAE</name>
<dbReference type="Pfam" id="PF00176">
    <property type="entry name" value="SNF2-rel_dom"/>
    <property type="match status" value="1"/>
</dbReference>
<comment type="subcellular location">
    <subcellularLocation>
        <location evidence="1 13">Nucleus</location>
    </subcellularLocation>
</comment>
<dbReference type="GO" id="GO:0006338">
    <property type="term" value="P:chromatin remodeling"/>
    <property type="evidence" value="ECO:0007669"/>
    <property type="project" value="UniProtKB-UniRule"/>
</dbReference>
<dbReference type="EMBL" id="AFBI03000025">
    <property type="protein sequence ID" value="EJW04008.1"/>
    <property type="molecule type" value="Genomic_DNA"/>
</dbReference>
<feature type="compositionally biased region" description="Basic and acidic residues" evidence="14">
    <location>
        <begin position="897"/>
        <end position="906"/>
    </location>
</feature>
<evidence type="ECO:0000256" key="11">
    <source>
        <dbReference type="ARBA" id="ARBA00023204"/>
    </source>
</evidence>
<evidence type="ECO:0000256" key="4">
    <source>
        <dbReference type="ARBA" id="ARBA00022763"/>
    </source>
</evidence>
<sequence>MRNTPPVHKLTEQVGLESDIPVNFKHIQNLKVYLEENDIELVKHLRNFKISKDSLEEKCHSRSENLDEASVCDFEGSGLVVSKSVDGNLSNHGLKSADESGFIKSSSQQFFANSSGCEDEKNVEILKNEKNSSDTYKMRDSKSLINKKNYQDENKLSDDKCLKDEKSRNNKVERDDKKTKKKEDYREMGILKDEESSTVENSSFLEKDSESEVETASGANKYLEKEGVIMKFPTLKQSIWFCKDVKSLLLLKKVVNNVFQPSYEDFSTQINAQYANVVKNVVRQYKIIKSYKAILVQNHKKISICCARELRRALSKTSKTNPIFKAKKIGRELGIYFKKEERKKVPVKPNLKALRKETEEKEELRAKRKLNFLINQTELFSHFMAKKGVVKEDILDKKKLENSQMCVNSQESNNADSQNLNFTQSSEFNAIKSSGEAANSENTVCASSLNIESKNDRKVNKDELFEDDKKDFEYAKQMAMEASLKQRDFIQSFGEAHHKKQKTATPPNQKSNNTAENSDDTGSKEKKTDSTEENTGENAERTVQQPKILNATLKPYQLQGLNWLVKLYDQGINGILADDMGLGKTIQSISFLAHLYEKEDIQGPFLIITPASTLHNWLSEIERFVPSFKAILYAGSISERKILRKSILTTNVTVTSYQIVVSDFKIFKRYRFQYMILDEAQAIKSFTSNRWQTLLNISCRNRLLLTGTPIQNTMAELWALLHFIMPTLFDNLEDFSLWFSKDIENKKINNLQLNRLHAILKPFMLRRVKDDVKDELGIKIEKNIFCDMSNRQKKLYEKIQSQKNNKLDTIENFDDSENAKINEENLESDIRRENIYADNRKERLLKDTEIDDEYFKDSLGFAHSESAKFDISQDTSYTENSRKKVKLTVDSMEISETQKESFKETQYENTECQSQSENTESQNVSLANSQNTASQSTNIISKRGKLLAQKDYKDTEEMMNLMMQFRKVCNHPDLFEKEEVNSGFCFNINDQRKNDYYENKNKISFFIGKKIGDFLVQNTMKTNFVVYFSNFFYNIDVTCNLCKKFATQKNNLIEKNLKSNHYLHKKININDKNKILEDKNFHNSKRIKLSSEENKKF</sequence>
<dbReference type="GO" id="GO:0042393">
    <property type="term" value="F:histone binding"/>
    <property type="evidence" value="ECO:0007669"/>
    <property type="project" value="TreeGrafter"/>
</dbReference>